<proteinExistence type="predicted"/>
<dbReference type="GO" id="GO:0016787">
    <property type="term" value="F:hydrolase activity"/>
    <property type="evidence" value="ECO:0007669"/>
    <property type="project" value="UniProtKB-KW"/>
</dbReference>
<keyword evidence="1" id="KW-0378">Hydrolase</keyword>
<dbReference type="EMBL" id="MNYR01000037">
    <property type="protein sequence ID" value="OIP55718.1"/>
    <property type="molecule type" value="Genomic_DNA"/>
</dbReference>
<comment type="caution">
    <text evidence="3">The sequence shown here is derived from an EMBL/GenBank/DDBJ whole genome shotgun (WGS) entry which is preliminary data.</text>
</comment>
<dbReference type="InterPro" id="IPR036380">
    <property type="entry name" value="Isochorismatase-like_sf"/>
</dbReference>
<sequence length="185" mass="21540">MIKIFINCHSCESGNPEKIKMRKALMVIDLQKGFLCPLTKELPKKVKNFLLRNKGKFDLVLFTQYLNRPKSQFVKFLNWRGFMDEKENGLFEEIKLFVNKNNLFKKYTYGSFVDDKVLNVLKKNGIKEVWLMGIATENCILTFARDAFDRGFKVVVLKDYCASIDSKELHNTALEIIKNNIGEVK</sequence>
<dbReference type="Pfam" id="PF00857">
    <property type="entry name" value="Isochorismatase"/>
    <property type="match status" value="1"/>
</dbReference>
<evidence type="ECO:0000256" key="1">
    <source>
        <dbReference type="ARBA" id="ARBA00022801"/>
    </source>
</evidence>
<dbReference type="PANTHER" id="PTHR43540:SF6">
    <property type="entry name" value="ISOCHORISMATASE-LIKE DOMAIN-CONTAINING PROTEIN"/>
    <property type="match status" value="1"/>
</dbReference>
<gene>
    <name evidence="3" type="ORF">AUK13_02400</name>
</gene>
<dbReference type="Gene3D" id="3.40.50.850">
    <property type="entry name" value="Isochorismatase-like"/>
    <property type="match status" value="1"/>
</dbReference>
<feature type="domain" description="Isochorismatase-like" evidence="2">
    <location>
        <begin position="24"/>
        <end position="184"/>
    </location>
</feature>
<evidence type="ECO:0000259" key="2">
    <source>
        <dbReference type="Pfam" id="PF00857"/>
    </source>
</evidence>
<organism evidence="3 4">
    <name type="scientific">Candidatus Kuenenbacteria bacterium CG2_30_39_24</name>
    <dbReference type="NCBI Taxonomy" id="1805236"/>
    <lineage>
        <taxon>Bacteria</taxon>
        <taxon>Candidatus Kueneniibacteriota</taxon>
    </lineage>
</organism>
<protein>
    <recommendedName>
        <fullName evidence="2">Isochorismatase-like domain-containing protein</fullName>
    </recommendedName>
</protein>
<accession>A0A1J5FJJ1</accession>
<evidence type="ECO:0000313" key="4">
    <source>
        <dbReference type="Proteomes" id="UP000183922"/>
    </source>
</evidence>
<dbReference type="CDD" id="cd00431">
    <property type="entry name" value="cysteine_hydrolases"/>
    <property type="match status" value="1"/>
</dbReference>
<evidence type="ECO:0000313" key="3">
    <source>
        <dbReference type="EMBL" id="OIP55718.1"/>
    </source>
</evidence>
<dbReference type="InterPro" id="IPR050272">
    <property type="entry name" value="Isochorismatase-like_hydrls"/>
</dbReference>
<dbReference type="STRING" id="1805236.AUK13_02400"/>
<dbReference type="InterPro" id="IPR000868">
    <property type="entry name" value="Isochorismatase-like_dom"/>
</dbReference>
<reference evidence="3 4" key="1">
    <citation type="journal article" date="2016" name="Environ. Microbiol.">
        <title>Genomic resolution of a cold subsurface aquifer community provides metabolic insights for novel microbes adapted to high CO concentrations.</title>
        <authorList>
            <person name="Probst A.J."/>
            <person name="Castelle C.J."/>
            <person name="Singh A."/>
            <person name="Brown C.T."/>
            <person name="Anantharaman K."/>
            <person name="Sharon I."/>
            <person name="Hug L.A."/>
            <person name="Burstein D."/>
            <person name="Emerson J.B."/>
            <person name="Thomas B.C."/>
            <person name="Banfield J.F."/>
        </authorList>
    </citation>
    <scope>NUCLEOTIDE SEQUENCE [LARGE SCALE GENOMIC DNA]</scope>
    <source>
        <strain evidence="3">CG2_30_39_24</strain>
    </source>
</reference>
<dbReference type="SUPFAM" id="SSF52499">
    <property type="entry name" value="Isochorismatase-like hydrolases"/>
    <property type="match status" value="1"/>
</dbReference>
<dbReference type="Proteomes" id="UP000183922">
    <property type="component" value="Unassembled WGS sequence"/>
</dbReference>
<dbReference type="AlphaFoldDB" id="A0A1J5FJJ1"/>
<dbReference type="PANTHER" id="PTHR43540">
    <property type="entry name" value="PEROXYUREIDOACRYLATE/UREIDOACRYLATE AMIDOHYDROLASE-RELATED"/>
    <property type="match status" value="1"/>
</dbReference>
<name>A0A1J5FJJ1_9BACT</name>